<dbReference type="InterPro" id="IPR018077">
    <property type="entry name" value="Glyco_hydro_fam25_subgr"/>
</dbReference>
<keyword evidence="3" id="KW-0326">Glycosidase</keyword>
<feature type="region of interest" description="Disordered" evidence="4">
    <location>
        <begin position="1"/>
        <end position="40"/>
    </location>
</feature>
<feature type="transmembrane region" description="Helical" evidence="5">
    <location>
        <begin position="49"/>
        <end position="71"/>
    </location>
</feature>
<evidence type="ECO:0000256" key="2">
    <source>
        <dbReference type="ARBA" id="ARBA00022801"/>
    </source>
</evidence>
<evidence type="ECO:0000313" key="7">
    <source>
        <dbReference type="Proteomes" id="UP000644115"/>
    </source>
</evidence>
<dbReference type="InterPro" id="IPR017853">
    <property type="entry name" value="GH"/>
</dbReference>
<keyword evidence="5" id="KW-1133">Transmembrane helix</keyword>
<dbReference type="PANTHER" id="PTHR34135:SF2">
    <property type="entry name" value="LYSOZYME"/>
    <property type="match status" value="1"/>
</dbReference>
<keyword evidence="5" id="KW-0812">Transmembrane</keyword>
<dbReference type="RefSeq" id="WP_249286483.1">
    <property type="nucleotide sequence ID" value="NZ_JACRWC010000044.1"/>
</dbReference>
<dbReference type="SMART" id="SM00641">
    <property type="entry name" value="Glyco_25"/>
    <property type="match status" value="1"/>
</dbReference>
<keyword evidence="7" id="KW-1185">Reference proteome</keyword>
<organism evidence="6 7">
    <name type="scientific">Lentihominibacter faecis</name>
    <dbReference type="NCBI Taxonomy" id="2764712"/>
    <lineage>
        <taxon>Bacteria</taxon>
        <taxon>Bacillati</taxon>
        <taxon>Bacillota</taxon>
        <taxon>Clostridia</taxon>
        <taxon>Peptostreptococcales</taxon>
        <taxon>Anaerovoracaceae</taxon>
        <taxon>Lentihominibacter</taxon>
    </lineage>
</organism>
<dbReference type="GO" id="GO:0016998">
    <property type="term" value="P:cell wall macromolecule catabolic process"/>
    <property type="evidence" value="ECO:0007669"/>
    <property type="project" value="InterPro"/>
</dbReference>
<dbReference type="EMBL" id="JACRWC010000044">
    <property type="protein sequence ID" value="MBC5998998.1"/>
    <property type="molecule type" value="Genomic_DNA"/>
</dbReference>
<proteinExistence type="inferred from homology"/>
<comment type="similarity">
    <text evidence="1">Belongs to the glycosyl hydrolase 25 family.</text>
</comment>
<dbReference type="Gene3D" id="3.20.20.80">
    <property type="entry name" value="Glycosidases"/>
    <property type="match status" value="1"/>
</dbReference>
<dbReference type="SUPFAM" id="SSF51445">
    <property type="entry name" value="(Trans)glycosidases"/>
    <property type="match status" value="1"/>
</dbReference>
<dbReference type="PROSITE" id="PS51904">
    <property type="entry name" value="GLYCOSYL_HYDROL_F25_2"/>
    <property type="match status" value="1"/>
</dbReference>
<comment type="caution">
    <text evidence="6">The sequence shown here is derived from an EMBL/GenBank/DDBJ whole genome shotgun (WGS) entry which is preliminary data.</text>
</comment>
<name>A0A923NBJ0_9FIRM</name>
<keyword evidence="2 6" id="KW-0378">Hydrolase</keyword>
<dbReference type="InterPro" id="IPR002053">
    <property type="entry name" value="Glyco_hydro_25"/>
</dbReference>
<dbReference type="PANTHER" id="PTHR34135">
    <property type="entry name" value="LYSOZYME"/>
    <property type="match status" value="1"/>
</dbReference>
<gene>
    <name evidence="6" type="ORF">H8876_03155</name>
</gene>
<evidence type="ECO:0000256" key="5">
    <source>
        <dbReference type="SAM" id="Phobius"/>
    </source>
</evidence>
<dbReference type="Proteomes" id="UP000644115">
    <property type="component" value="Unassembled WGS sequence"/>
</dbReference>
<dbReference type="Pfam" id="PF01183">
    <property type="entry name" value="Glyco_hydro_25"/>
    <property type="match status" value="1"/>
</dbReference>
<keyword evidence="5" id="KW-0472">Membrane</keyword>
<evidence type="ECO:0000256" key="4">
    <source>
        <dbReference type="SAM" id="MobiDB-lite"/>
    </source>
</evidence>
<evidence type="ECO:0000256" key="3">
    <source>
        <dbReference type="ARBA" id="ARBA00023295"/>
    </source>
</evidence>
<evidence type="ECO:0000256" key="1">
    <source>
        <dbReference type="ARBA" id="ARBA00010646"/>
    </source>
</evidence>
<reference evidence="6" key="1">
    <citation type="submission" date="2020-08" db="EMBL/GenBank/DDBJ databases">
        <authorList>
            <person name="Liu C."/>
            <person name="Sun Q."/>
        </authorList>
    </citation>
    <scope>NUCLEOTIDE SEQUENCE</scope>
    <source>
        <strain evidence="6">BX16</strain>
    </source>
</reference>
<sequence length="288" mass="32959">MKRTAGGWQSRTSASAGRRSGRGAGGRVSRSRSARPQGGGSLCRKKKGFLIFLGILAIVVAGGLIQNLFLYRAESQVDPNEPYPVKGVDVSEHQKDIDWKGLASEDISFAFIKATEGSSYVDKRFEENWKHANRTDLKVGAYHFMSYDTPGKSQAKNFIKQVHWRFGMLPPVVDVEFYGDYISSHPKKSQMYDVLDVILDEFEAKYGRRPIIYTNTYIYKNYISGRYDDYPIWISDPGLSEKLPDGREWTFCQYTFKAKSKYIADGEKYVDMNVFNGSRWEFRQYDGK</sequence>
<dbReference type="AlphaFoldDB" id="A0A923NBJ0"/>
<dbReference type="GO" id="GO:0009253">
    <property type="term" value="P:peptidoglycan catabolic process"/>
    <property type="evidence" value="ECO:0007669"/>
    <property type="project" value="InterPro"/>
</dbReference>
<evidence type="ECO:0000313" key="6">
    <source>
        <dbReference type="EMBL" id="MBC5998998.1"/>
    </source>
</evidence>
<protein>
    <submittedName>
        <fullName evidence="6">Glycoside hydrolase family 25</fullName>
    </submittedName>
</protein>
<dbReference type="GO" id="GO:0003796">
    <property type="term" value="F:lysozyme activity"/>
    <property type="evidence" value="ECO:0007669"/>
    <property type="project" value="InterPro"/>
</dbReference>
<dbReference type="GO" id="GO:0016052">
    <property type="term" value="P:carbohydrate catabolic process"/>
    <property type="evidence" value="ECO:0007669"/>
    <property type="project" value="TreeGrafter"/>
</dbReference>
<accession>A0A923NBJ0</accession>